<reference evidence="1" key="2">
    <citation type="submission" date="2022-06" db="UniProtKB">
        <authorList>
            <consortium name="EnsemblMetazoa"/>
        </authorList>
    </citation>
    <scope>IDENTIFICATION</scope>
    <source>
        <strain evidence="1">PS312</strain>
    </source>
</reference>
<organism evidence="1 2">
    <name type="scientific">Pristionchus pacificus</name>
    <name type="common">Parasitic nematode worm</name>
    <dbReference type="NCBI Taxonomy" id="54126"/>
    <lineage>
        <taxon>Eukaryota</taxon>
        <taxon>Metazoa</taxon>
        <taxon>Ecdysozoa</taxon>
        <taxon>Nematoda</taxon>
        <taxon>Chromadorea</taxon>
        <taxon>Rhabditida</taxon>
        <taxon>Rhabditina</taxon>
        <taxon>Diplogasteromorpha</taxon>
        <taxon>Diplogasteroidea</taxon>
        <taxon>Neodiplogasteridae</taxon>
        <taxon>Pristionchus</taxon>
    </lineage>
</organism>
<dbReference type="EnsemblMetazoa" id="PPA25568.1">
    <property type="protein sequence ID" value="PPA25568.1"/>
    <property type="gene ID" value="WBGene00115122"/>
</dbReference>
<proteinExistence type="predicted"/>
<name>A0A2A6C033_PRIPA</name>
<evidence type="ECO:0000313" key="2">
    <source>
        <dbReference type="Proteomes" id="UP000005239"/>
    </source>
</evidence>
<accession>A0A8R1YIV3</accession>
<sequence length="95" mass="10806">MTNGAATAVNGNDVDVSDESDEVLLKLANRFEMAETLLNRWRYPDRLQKELLMSNIYKDLSPATKNYINQKFADNTILANRSASPYLEFSDDDNN</sequence>
<evidence type="ECO:0000313" key="1">
    <source>
        <dbReference type="EnsemblMetazoa" id="PPA25568.1"/>
    </source>
</evidence>
<keyword evidence="2" id="KW-1185">Reference proteome</keyword>
<gene>
    <name evidence="1" type="primary">WBGene00115122</name>
</gene>
<accession>A0A2A6C033</accession>
<dbReference type="AlphaFoldDB" id="A0A2A6C033"/>
<reference evidence="2" key="1">
    <citation type="journal article" date="2008" name="Nat. Genet.">
        <title>The Pristionchus pacificus genome provides a unique perspective on nematode lifestyle and parasitism.</title>
        <authorList>
            <person name="Dieterich C."/>
            <person name="Clifton S.W."/>
            <person name="Schuster L.N."/>
            <person name="Chinwalla A."/>
            <person name="Delehaunty K."/>
            <person name="Dinkelacker I."/>
            <person name="Fulton L."/>
            <person name="Fulton R."/>
            <person name="Godfrey J."/>
            <person name="Minx P."/>
            <person name="Mitreva M."/>
            <person name="Roeseler W."/>
            <person name="Tian H."/>
            <person name="Witte H."/>
            <person name="Yang S.P."/>
            <person name="Wilson R.K."/>
            <person name="Sommer R.J."/>
        </authorList>
    </citation>
    <scope>NUCLEOTIDE SEQUENCE [LARGE SCALE GENOMIC DNA]</scope>
    <source>
        <strain evidence="2">PS312</strain>
    </source>
</reference>
<dbReference type="Proteomes" id="UP000005239">
    <property type="component" value="Unassembled WGS sequence"/>
</dbReference>
<protein>
    <submittedName>
        <fullName evidence="1">Uncharacterized protein</fullName>
    </submittedName>
</protein>